<dbReference type="Proteomes" id="UP000689195">
    <property type="component" value="Unassembled WGS sequence"/>
</dbReference>
<evidence type="ECO:0000256" key="1">
    <source>
        <dbReference type="SAM" id="MobiDB-lite"/>
    </source>
</evidence>
<gene>
    <name evidence="2" type="ORF">PPENT_87.1.T1970016</name>
</gene>
<evidence type="ECO:0000313" key="2">
    <source>
        <dbReference type="EMBL" id="CAD8214143.1"/>
    </source>
</evidence>
<dbReference type="AlphaFoldDB" id="A0A8S1YKJ1"/>
<comment type="caution">
    <text evidence="2">The sequence shown here is derived from an EMBL/GenBank/DDBJ whole genome shotgun (WGS) entry which is preliminary data.</text>
</comment>
<sequence length="104" mass="12675">MFFLMKMSQKRSKSSNKKQRKTRRLEQELQFKQSCNKRFSNQNQIEILTLRNQENGLELFIIYRQQEQRTGSESQSSFDRKQFNKLFKQVLNNSQLDGWKKSLY</sequence>
<organism evidence="2 3">
    <name type="scientific">Paramecium pentaurelia</name>
    <dbReference type="NCBI Taxonomy" id="43138"/>
    <lineage>
        <taxon>Eukaryota</taxon>
        <taxon>Sar</taxon>
        <taxon>Alveolata</taxon>
        <taxon>Ciliophora</taxon>
        <taxon>Intramacronucleata</taxon>
        <taxon>Oligohymenophorea</taxon>
        <taxon>Peniculida</taxon>
        <taxon>Parameciidae</taxon>
        <taxon>Paramecium</taxon>
    </lineage>
</organism>
<reference evidence="2" key="1">
    <citation type="submission" date="2021-01" db="EMBL/GenBank/DDBJ databases">
        <authorList>
            <consortium name="Genoscope - CEA"/>
            <person name="William W."/>
        </authorList>
    </citation>
    <scope>NUCLEOTIDE SEQUENCE</scope>
</reference>
<evidence type="ECO:0000313" key="3">
    <source>
        <dbReference type="Proteomes" id="UP000689195"/>
    </source>
</evidence>
<name>A0A8S1YKJ1_9CILI</name>
<dbReference type="EMBL" id="CAJJDO010000197">
    <property type="protein sequence ID" value="CAD8214143.1"/>
    <property type="molecule type" value="Genomic_DNA"/>
</dbReference>
<accession>A0A8S1YKJ1</accession>
<feature type="compositionally biased region" description="Basic residues" evidence="1">
    <location>
        <begin position="8"/>
        <end position="23"/>
    </location>
</feature>
<keyword evidence="3" id="KW-1185">Reference proteome</keyword>
<proteinExistence type="predicted"/>
<protein>
    <submittedName>
        <fullName evidence="2">Uncharacterized protein</fullName>
    </submittedName>
</protein>
<feature type="region of interest" description="Disordered" evidence="1">
    <location>
        <begin position="1"/>
        <end position="25"/>
    </location>
</feature>